<evidence type="ECO:0000313" key="7">
    <source>
        <dbReference type="EMBL" id="KYP69201.1"/>
    </source>
</evidence>
<evidence type="ECO:0000256" key="2">
    <source>
        <dbReference type="ARBA" id="ARBA00022692"/>
    </source>
</evidence>
<dbReference type="FunFam" id="1.25.10.10:FF:000548">
    <property type="entry name" value="Serine/threonine protein phosphatase 2A regulatory subunit"/>
    <property type="match status" value="1"/>
</dbReference>
<dbReference type="Pfam" id="PF13520">
    <property type="entry name" value="AA_permease_2"/>
    <property type="match status" value="1"/>
</dbReference>
<feature type="region of interest" description="Disordered" evidence="5">
    <location>
        <begin position="283"/>
        <end position="330"/>
    </location>
</feature>
<name>A0A151TQA0_CAJCA</name>
<dbReference type="Pfam" id="PF01603">
    <property type="entry name" value="B56"/>
    <property type="match status" value="1"/>
</dbReference>
<dbReference type="GO" id="GO:0007165">
    <property type="term" value="P:signal transduction"/>
    <property type="evidence" value="ECO:0007669"/>
    <property type="project" value="InterPro"/>
</dbReference>
<dbReference type="Gene3D" id="1.20.1740.10">
    <property type="entry name" value="Amino acid/polyamine transporter I"/>
    <property type="match status" value="1"/>
</dbReference>
<dbReference type="Gene3D" id="1.25.10.10">
    <property type="entry name" value="Leucine-rich Repeat Variant"/>
    <property type="match status" value="1"/>
</dbReference>
<feature type="region of interest" description="Disordered" evidence="5">
    <location>
        <begin position="367"/>
        <end position="393"/>
    </location>
</feature>
<feature type="transmembrane region" description="Helical" evidence="6">
    <location>
        <begin position="26"/>
        <end position="46"/>
    </location>
</feature>
<dbReference type="Gramene" id="C.cajan_08144.t">
    <property type="protein sequence ID" value="C.cajan_08144.t"/>
    <property type="gene ID" value="C.cajan_08144"/>
</dbReference>
<gene>
    <name evidence="7" type="ORF">KK1_008388</name>
</gene>
<feature type="transmembrane region" description="Helical" evidence="6">
    <location>
        <begin position="83"/>
        <end position="102"/>
    </location>
</feature>
<feature type="transmembrane region" description="Helical" evidence="6">
    <location>
        <begin position="52"/>
        <end position="71"/>
    </location>
</feature>
<dbReference type="GO" id="GO:0019888">
    <property type="term" value="F:protein phosphatase regulator activity"/>
    <property type="evidence" value="ECO:0007669"/>
    <property type="project" value="InterPro"/>
</dbReference>
<feature type="transmembrane region" description="Helical" evidence="6">
    <location>
        <begin position="164"/>
        <end position="187"/>
    </location>
</feature>
<reference evidence="7 8" key="1">
    <citation type="journal article" date="2012" name="Nat. Biotechnol.">
        <title>Draft genome sequence of pigeonpea (Cajanus cajan), an orphan legume crop of resource-poor farmers.</title>
        <authorList>
            <person name="Varshney R.K."/>
            <person name="Chen W."/>
            <person name="Li Y."/>
            <person name="Bharti A.K."/>
            <person name="Saxena R.K."/>
            <person name="Schlueter J.A."/>
            <person name="Donoghue M.T."/>
            <person name="Azam S."/>
            <person name="Fan G."/>
            <person name="Whaley A.M."/>
            <person name="Farmer A.D."/>
            <person name="Sheridan J."/>
            <person name="Iwata A."/>
            <person name="Tuteja R."/>
            <person name="Penmetsa R.V."/>
            <person name="Wu W."/>
            <person name="Upadhyaya H.D."/>
            <person name="Yang S.P."/>
            <person name="Shah T."/>
            <person name="Saxena K.B."/>
            <person name="Michael T."/>
            <person name="McCombie W.R."/>
            <person name="Yang B."/>
            <person name="Zhang G."/>
            <person name="Yang H."/>
            <person name="Wang J."/>
            <person name="Spillane C."/>
            <person name="Cook D.R."/>
            <person name="May G.D."/>
            <person name="Xu X."/>
            <person name="Jackson S.A."/>
        </authorList>
    </citation>
    <scope>NUCLEOTIDE SEQUENCE [LARGE SCALE GENOMIC DNA]</scope>
    <source>
        <strain evidence="8">cv. Asha</strain>
    </source>
</reference>
<dbReference type="InterPro" id="IPR016024">
    <property type="entry name" value="ARM-type_fold"/>
</dbReference>
<dbReference type="EMBL" id="CM003605">
    <property type="protein sequence ID" value="KYP69201.1"/>
    <property type="molecule type" value="Genomic_DNA"/>
</dbReference>
<feature type="transmembrane region" description="Helical" evidence="6">
    <location>
        <begin position="140"/>
        <end position="158"/>
    </location>
</feature>
<evidence type="ECO:0000256" key="4">
    <source>
        <dbReference type="ARBA" id="ARBA00023136"/>
    </source>
</evidence>
<dbReference type="GO" id="GO:0022857">
    <property type="term" value="F:transmembrane transporter activity"/>
    <property type="evidence" value="ECO:0007669"/>
    <property type="project" value="InterPro"/>
</dbReference>
<dbReference type="PANTHER" id="PTHR10257:SF28">
    <property type="entry name" value="SERINE_THREONINE PROTEIN PHOSPHATASE 2A REGULATORY SUBUNIT"/>
    <property type="match status" value="1"/>
</dbReference>
<feature type="compositionally biased region" description="Polar residues" evidence="5">
    <location>
        <begin position="283"/>
        <end position="311"/>
    </location>
</feature>
<protein>
    <submittedName>
        <fullName evidence="7">Serine/threonine protein phosphatase 2A 57 kDa regulatory subunit B' iota isoform</fullName>
    </submittedName>
</protein>
<keyword evidence="8" id="KW-1185">Reference proteome</keyword>
<proteinExistence type="predicted"/>
<evidence type="ECO:0000256" key="1">
    <source>
        <dbReference type="ARBA" id="ARBA00004141"/>
    </source>
</evidence>
<keyword evidence="3 6" id="KW-1133">Transmembrane helix</keyword>
<dbReference type="PANTHER" id="PTHR10257">
    <property type="entry name" value="SERINE/THREONINE PROTEIN PHOSPHATASE 2A PP2A REGULATORY SUBUNIT B"/>
    <property type="match status" value="1"/>
</dbReference>
<dbReference type="GO" id="GO:0016020">
    <property type="term" value="C:membrane"/>
    <property type="evidence" value="ECO:0007669"/>
    <property type="project" value="UniProtKB-SubCell"/>
</dbReference>
<dbReference type="InterPro" id="IPR002554">
    <property type="entry name" value="PP2A_B56"/>
</dbReference>
<evidence type="ECO:0000313" key="8">
    <source>
        <dbReference type="Proteomes" id="UP000075243"/>
    </source>
</evidence>
<evidence type="ECO:0000256" key="3">
    <source>
        <dbReference type="ARBA" id="ARBA00022989"/>
    </source>
</evidence>
<dbReference type="InterPro" id="IPR002293">
    <property type="entry name" value="AA/rel_permease1"/>
</dbReference>
<keyword evidence="4 6" id="KW-0472">Membrane</keyword>
<accession>A0A151TQA0</accession>
<dbReference type="AlphaFoldDB" id="A0A151TQA0"/>
<dbReference type="OMA" id="KWERIER"/>
<dbReference type="SUPFAM" id="SSF48371">
    <property type="entry name" value="ARM repeat"/>
    <property type="match status" value="1"/>
</dbReference>
<evidence type="ECO:0000256" key="6">
    <source>
        <dbReference type="SAM" id="Phobius"/>
    </source>
</evidence>
<dbReference type="STRING" id="3821.A0A151TQA0"/>
<organism evidence="7 8">
    <name type="scientific">Cajanus cajan</name>
    <name type="common">Pigeon pea</name>
    <name type="synonym">Cajanus indicus</name>
    <dbReference type="NCBI Taxonomy" id="3821"/>
    <lineage>
        <taxon>Eukaryota</taxon>
        <taxon>Viridiplantae</taxon>
        <taxon>Streptophyta</taxon>
        <taxon>Embryophyta</taxon>
        <taxon>Tracheophyta</taxon>
        <taxon>Spermatophyta</taxon>
        <taxon>Magnoliopsida</taxon>
        <taxon>eudicotyledons</taxon>
        <taxon>Gunneridae</taxon>
        <taxon>Pentapetalae</taxon>
        <taxon>rosids</taxon>
        <taxon>fabids</taxon>
        <taxon>Fabales</taxon>
        <taxon>Fabaceae</taxon>
        <taxon>Papilionoideae</taxon>
        <taxon>50 kb inversion clade</taxon>
        <taxon>NPAAA clade</taxon>
        <taxon>indigoferoid/millettioid clade</taxon>
        <taxon>Phaseoleae</taxon>
        <taxon>Cajanus</taxon>
    </lineage>
</organism>
<dbReference type="InterPro" id="IPR011989">
    <property type="entry name" value="ARM-like"/>
</dbReference>
<sequence length="831" mass="94558">MECSDAEYVALGGEGSSPKLEKTRKVSIIPLIFLIFYEVSGGPFGVEDTVRAAGPFLALIGFLVFPFIWSVPEALITAEMATMFPENGGYVVWVSSALGPYWGFQLGWMKWLSGVIDNALYPVLFLDYLKSAIPALGGGFPRIIAVLVLVLVLTYMNYRGLTIVGWAAILLGIFTLLPFMVMGIIAIPRIKPTRWLMVDLKNVKWGLYLNTLFWNLNYWDSISTLAGEVDNCPGYFTNVERMSANHKASLTSERASLCLQPQGIRNSPVDTNYRKKSIFVSTTPRNQKFPSGHQLQKVGTQEPMSNCTSPRQDPCVIQPSKAPKSKQPSKQHRFVGLALEVERMGPIEDLSFVFFFLNTTLSCAQGKENDSNEIHTGGRQKISPSTSSPRKNSKTLHDLFVQENPHFTVPSSSPTSGNEELFSTISYCTFVFTFTDPSESPAQRDSKRLQLTRLVSILKSAKKPVHEKVLRPLVAMISANLFRPLPPPSNPSTISDMPEEEDPISTFSPLWSHLQIVYDILLKLVNSMDQKILRECIDHSFLRNLVALFQSEDPRERESLKNVYHKIYSKFISDRCFMRKSMTEVLLNYVFETEKHPGIADLLEIWGTIINGFTVPLKEEHKLFLMRVLIPLHKTKGMQVYHRQLAYCVSQFVQKEPMLGGVVVRGILRYWPVTNCQKEILLIGELEDLVENLDPDQYRKLALPLCTQITKCINSWNSQVAERALYVWNNEQFVKMALIGTVEVFTVIVEGMEKNLKWHWSKSVRQLTESVKVMLEEMDPDLYSKGLMDKEAKESMAHQEDIKRKKLWERIEMEAAKNQFLYPQRYIRVSN</sequence>
<dbReference type="Proteomes" id="UP000075243">
    <property type="component" value="Chromosome 3"/>
</dbReference>
<comment type="subcellular location">
    <subcellularLocation>
        <location evidence="1">Membrane</location>
        <topology evidence="1">Multi-pass membrane protein</topology>
    </subcellularLocation>
</comment>
<keyword evidence="2 6" id="KW-0812">Transmembrane</keyword>
<evidence type="ECO:0000256" key="5">
    <source>
        <dbReference type="SAM" id="MobiDB-lite"/>
    </source>
</evidence>
<dbReference type="GO" id="GO:0000159">
    <property type="term" value="C:protein phosphatase type 2A complex"/>
    <property type="evidence" value="ECO:0007669"/>
    <property type="project" value="InterPro"/>
</dbReference>